<feature type="coiled-coil region" evidence="1">
    <location>
        <begin position="559"/>
        <end position="614"/>
    </location>
</feature>
<dbReference type="CDD" id="cd12819">
    <property type="entry name" value="LbR_vir_like"/>
    <property type="match status" value="1"/>
</dbReference>
<dbReference type="RefSeq" id="WP_170092725.1">
    <property type="nucleotide sequence ID" value="NZ_WOYG01000001.1"/>
</dbReference>
<proteinExistence type="predicted"/>
<dbReference type="PROSITE" id="PS51318">
    <property type="entry name" value="TAT"/>
    <property type="match status" value="1"/>
</dbReference>
<feature type="domain" description="Peptidase S74" evidence="3">
    <location>
        <begin position="476"/>
        <end position="608"/>
    </location>
</feature>
<dbReference type="Pfam" id="PF13884">
    <property type="entry name" value="Peptidase_S74"/>
    <property type="match status" value="1"/>
</dbReference>
<dbReference type="OrthoDB" id="243791at2157"/>
<dbReference type="Gene3D" id="1.20.5.340">
    <property type="match status" value="1"/>
</dbReference>
<dbReference type="CDD" id="cd14688">
    <property type="entry name" value="bZIP_YAP"/>
    <property type="match status" value="1"/>
</dbReference>
<name>A0A847UCE4_9EURY</name>
<dbReference type="Proteomes" id="UP000608662">
    <property type="component" value="Unassembled WGS sequence"/>
</dbReference>
<sequence>MTTDDLRRRVERLEAMVATADDEPEGEDGLTRRTILKGLGLVGVGSYAVGKARADPQGQLGTDTDPVATVYAQQLHGGLTSNTAVSSLLGPGLGIDSGSLSADVTGATSTGSGTDIYTGTTDGDLQLRSLVGGTNVSLSSASGAVTIDATAGSSVWSDPDADDLLEPTSSYRGIDLSGVSNPRVVTPWIGTTTATAFEAFVGTTRVARFTPTGTDGNTETAAGNVLLGQYAQIGDGATGVAVGGGGSPTNSHENVAYDNYGTISGGQNNTVGSNDGDPVTAAHATIGGGYSNTASSVYATIAGGTANTASAKSVAVGGGNDNTSSGNYAAVAGGYSNSARSQYGTIGGGSTNTASGQHATVGGGNSNTAGGDQSTVDGGQNNSATGPYAAVPGGQSNAAAGSHSLAAGRRAAANDAGAFVWADSQDADFASDTDYNGSGVTGTDTFHVRAQNGARIVNGAGTTYIPSGSTGWTATSTRAAKTNFQPIDPDSVLDGVRSLDVATWEYKTSDGEAAGVEHMGPTAEAFDDAFGLGESERHINSINADGVALAAIQGLADRADELAGELERRDERIDELEGRLAERDEQVDELAGELERRDERIDELEARLDDLEALVQQGD</sequence>
<accession>A0A847UCE4</accession>
<dbReference type="AlphaFoldDB" id="A0A847UCE4"/>
<feature type="compositionally biased region" description="Polar residues" evidence="2">
    <location>
        <begin position="366"/>
        <end position="385"/>
    </location>
</feature>
<protein>
    <recommendedName>
        <fullName evidence="3">Peptidase S74 domain-containing protein</fullName>
    </recommendedName>
</protein>
<dbReference type="InterPro" id="IPR030392">
    <property type="entry name" value="S74_ICA"/>
</dbReference>
<feature type="region of interest" description="Disordered" evidence="2">
    <location>
        <begin position="346"/>
        <end position="402"/>
    </location>
</feature>
<comment type="caution">
    <text evidence="4">The sequence shown here is derived from an EMBL/GenBank/DDBJ whole genome shotgun (WGS) entry which is preliminary data.</text>
</comment>
<dbReference type="EMBL" id="WOYG01000001">
    <property type="protein sequence ID" value="NLV08748.1"/>
    <property type="molecule type" value="Genomic_DNA"/>
</dbReference>
<dbReference type="SUPFAM" id="SSF69349">
    <property type="entry name" value="Phage fibre proteins"/>
    <property type="match status" value="1"/>
</dbReference>
<dbReference type="PROSITE" id="PS51688">
    <property type="entry name" value="ICA"/>
    <property type="match status" value="1"/>
</dbReference>
<evidence type="ECO:0000259" key="3">
    <source>
        <dbReference type="PROSITE" id="PS51688"/>
    </source>
</evidence>
<evidence type="ECO:0000256" key="1">
    <source>
        <dbReference type="SAM" id="Coils"/>
    </source>
</evidence>
<reference evidence="4" key="1">
    <citation type="submission" date="2019-12" db="EMBL/GenBank/DDBJ databases">
        <title>Whole-genome sequence of Halomicrobium mukohataei pws1.</title>
        <authorList>
            <person name="Verma D.K."/>
            <person name="Gopal K."/>
            <person name="Prasad E.S."/>
        </authorList>
    </citation>
    <scope>NUCLEOTIDE SEQUENCE</scope>
    <source>
        <strain evidence="4">Pws1</strain>
    </source>
</reference>
<gene>
    <name evidence="4" type="ORF">GOC74_02195</name>
</gene>
<dbReference type="Gene3D" id="2.150.10.10">
    <property type="entry name" value="Serralysin-like metalloprotease, C-terminal"/>
    <property type="match status" value="2"/>
</dbReference>
<organism evidence="4 5">
    <name type="scientific">Halomicrobium mukohataei</name>
    <dbReference type="NCBI Taxonomy" id="57705"/>
    <lineage>
        <taxon>Archaea</taxon>
        <taxon>Methanobacteriati</taxon>
        <taxon>Methanobacteriota</taxon>
        <taxon>Stenosarchaea group</taxon>
        <taxon>Halobacteria</taxon>
        <taxon>Halobacteriales</taxon>
        <taxon>Haloarculaceae</taxon>
        <taxon>Halomicrobium</taxon>
    </lineage>
</organism>
<dbReference type="InterPro" id="IPR006311">
    <property type="entry name" value="TAT_signal"/>
</dbReference>
<dbReference type="InterPro" id="IPR011049">
    <property type="entry name" value="Serralysin-like_metalloprot_C"/>
</dbReference>
<evidence type="ECO:0000256" key="2">
    <source>
        <dbReference type="SAM" id="MobiDB-lite"/>
    </source>
</evidence>
<keyword evidence="1" id="KW-0175">Coiled coil</keyword>
<evidence type="ECO:0000313" key="5">
    <source>
        <dbReference type="Proteomes" id="UP000608662"/>
    </source>
</evidence>
<evidence type="ECO:0000313" key="4">
    <source>
        <dbReference type="EMBL" id="NLV08748.1"/>
    </source>
</evidence>